<evidence type="ECO:0000256" key="2">
    <source>
        <dbReference type="SAM" id="Phobius"/>
    </source>
</evidence>
<keyword evidence="2" id="KW-0472">Membrane</keyword>
<protein>
    <submittedName>
        <fullName evidence="3">Uncharacterized protein</fullName>
    </submittedName>
</protein>
<proteinExistence type="predicted"/>
<accession>A0A8J7WHJ2</accession>
<keyword evidence="2" id="KW-0812">Transmembrane</keyword>
<evidence type="ECO:0000256" key="1">
    <source>
        <dbReference type="SAM" id="MobiDB-lite"/>
    </source>
</evidence>
<dbReference type="AlphaFoldDB" id="A0A8J7WHJ2"/>
<gene>
    <name evidence="3" type="ORF">KGA66_04645</name>
</gene>
<reference evidence="3" key="1">
    <citation type="submission" date="2021-04" db="EMBL/GenBank/DDBJ databases">
        <title>Genome based classification of Actinospica acidithermotolerans sp. nov., an actinobacterium isolated from an Indonesian hot spring.</title>
        <authorList>
            <person name="Kusuma A.B."/>
            <person name="Putra K.E."/>
            <person name="Nafisah S."/>
            <person name="Loh J."/>
            <person name="Nouioui I."/>
            <person name="Goodfellow M."/>
        </authorList>
    </citation>
    <scope>NUCLEOTIDE SEQUENCE</scope>
    <source>
        <strain evidence="3">DSM 45618</strain>
    </source>
</reference>
<keyword evidence="2" id="KW-1133">Transmembrane helix</keyword>
<evidence type="ECO:0000313" key="3">
    <source>
        <dbReference type="EMBL" id="MBS2962323.1"/>
    </source>
</evidence>
<evidence type="ECO:0000313" key="4">
    <source>
        <dbReference type="Proteomes" id="UP000677913"/>
    </source>
</evidence>
<feature type="region of interest" description="Disordered" evidence="1">
    <location>
        <begin position="1"/>
        <end position="43"/>
    </location>
</feature>
<name>A0A8J7WHJ2_9ACTN</name>
<dbReference type="RefSeq" id="WP_211464846.1">
    <property type="nucleotide sequence ID" value="NZ_JAGSXH010000009.1"/>
</dbReference>
<dbReference type="EMBL" id="JAGSXH010000009">
    <property type="protein sequence ID" value="MBS2962323.1"/>
    <property type="molecule type" value="Genomic_DNA"/>
</dbReference>
<feature type="transmembrane region" description="Helical" evidence="2">
    <location>
        <begin position="81"/>
        <end position="103"/>
    </location>
</feature>
<feature type="compositionally biased region" description="Polar residues" evidence="1">
    <location>
        <begin position="1"/>
        <end position="11"/>
    </location>
</feature>
<dbReference type="Proteomes" id="UP000677913">
    <property type="component" value="Unassembled WGS sequence"/>
</dbReference>
<comment type="caution">
    <text evidence="3">The sequence shown here is derived from an EMBL/GenBank/DDBJ whole genome shotgun (WGS) entry which is preliminary data.</text>
</comment>
<sequence>MDTSGRSSSAGSGWDDQRDERDATVVGHWPDGTEITETECQAPDDLRDLVPELRRYLRQERRARRRARFVGFTRVLGSPRAAIAVVLLAALVASAVAMLLPVAR</sequence>
<organism evidence="3 4">
    <name type="scientific">Actinocrinis puniceicyclus</name>
    <dbReference type="NCBI Taxonomy" id="977794"/>
    <lineage>
        <taxon>Bacteria</taxon>
        <taxon>Bacillati</taxon>
        <taxon>Actinomycetota</taxon>
        <taxon>Actinomycetes</taxon>
        <taxon>Catenulisporales</taxon>
        <taxon>Actinospicaceae</taxon>
        <taxon>Actinocrinis</taxon>
    </lineage>
</organism>
<keyword evidence="4" id="KW-1185">Reference proteome</keyword>